<sequence>MDLVYIPEVLTYGSFRSPLYHDFEQPWNKNYFGHDRSTRCQRLQNTQQHHQHQQQQQQQQQIIPQEYHHQEGKKTSKNCHLCRENRRRSLALYIREKSRKSFCHEIHEEIEEIDDEENQIVNNEINKSIDKAHDINVSSVNNDQRLFKAEEKFANKCMTQK</sequence>
<name>A0ABM1IVM9_POLDO</name>
<proteinExistence type="predicted"/>
<dbReference type="RefSeq" id="XP_015184266.1">
    <property type="nucleotide sequence ID" value="XM_015328780.1"/>
</dbReference>
<keyword evidence="2" id="KW-1185">Reference proteome</keyword>
<gene>
    <name evidence="3" type="primary">LOC107070512</name>
</gene>
<dbReference type="GeneID" id="107070512"/>
<feature type="region of interest" description="Disordered" evidence="1">
    <location>
        <begin position="43"/>
        <end position="62"/>
    </location>
</feature>
<dbReference type="Proteomes" id="UP000694924">
    <property type="component" value="Unplaced"/>
</dbReference>
<protein>
    <submittedName>
        <fullName evidence="3">G-box-binding factor-like</fullName>
    </submittedName>
</protein>
<evidence type="ECO:0000313" key="3">
    <source>
        <dbReference type="RefSeq" id="XP_015184266.1"/>
    </source>
</evidence>
<reference evidence="3" key="1">
    <citation type="submission" date="2025-08" db="UniProtKB">
        <authorList>
            <consortium name="RefSeq"/>
        </authorList>
    </citation>
    <scope>IDENTIFICATION</scope>
    <source>
        <tissue evidence="3">Whole body</tissue>
    </source>
</reference>
<accession>A0ABM1IVM9</accession>
<evidence type="ECO:0000313" key="2">
    <source>
        <dbReference type="Proteomes" id="UP000694924"/>
    </source>
</evidence>
<organism evidence="2 3">
    <name type="scientific">Polistes dominula</name>
    <name type="common">European paper wasp</name>
    <name type="synonym">Vespa dominula</name>
    <dbReference type="NCBI Taxonomy" id="743375"/>
    <lineage>
        <taxon>Eukaryota</taxon>
        <taxon>Metazoa</taxon>
        <taxon>Ecdysozoa</taxon>
        <taxon>Arthropoda</taxon>
        <taxon>Hexapoda</taxon>
        <taxon>Insecta</taxon>
        <taxon>Pterygota</taxon>
        <taxon>Neoptera</taxon>
        <taxon>Endopterygota</taxon>
        <taxon>Hymenoptera</taxon>
        <taxon>Apocrita</taxon>
        <taxon>Aculeata</taxon>
        <taxon>Vespoidea</taxon>
        <taxon>Vespidae</taxon>
        <taxon>Polistinae</taxon>
        <taxon>Polistini</taxon>
        <taxon>Polistes</taxon>
    </lineage>
</organism>
<evidence type="ECO:0000256" key="1">
    <source>
        <dbReference type="SAM" id="MobiDB-lite"/>
    </source>
</evidence>